<dbReference type="SUPFAM" id="SSF57756">
    <property type="entry name" value="Retrovirus zinc finger-like domains"/>
    <property type="match status" value="1"/>
</dbReference>
<protein>
    <recommendedName>
        <fullName evidence="3">CCHC-type domain-containing protein</fullName>
    </recommendedName>
</protein>
<gene>
    <name evidence="4" type="ORF">LWI29_001815</name>
</gene>
<keyword evidence="1" id="KW-0863">Zinc-finger</keyword>
<keyword evidence="5" id="KW-1185">Reference proteome</keyword>
<sequence length="452" mass="50598">MAFAVKTDVTKSGQSSSQNTQDSTFKYQKRDRPYCTHCKILGHTMDRCYKIHGYPPRYKFRSNNNHNAAAHQVSTSDGNSDQSNAFGGQVSDPFPDLVLPHPALQTHFVPDLLSSHDQDFHVPSDVPADSISPIASSSGSSLPPSSIGAPIAVIPALVPSSSDHVGLRKSTRLIQQPTYLKDYHCNLLTGSSTHTSSSTAYPISDFMSYHDLSASHKHFVLSVSSHVEPQYYHQAVKVPEWRLAMPQWVNLSETEDQQVARYVGGLRSEIQDLLNLQMLWSLSEAVNFAYKIEMQLKRPSRSTNATGKQSSIQKPQQKQDKSKDQGMQGAPHFRNNRTSNNPYAKPFPDKCFRCQQPGHLSNECPSCRQVNMMDDVDSLDEQEDDCEEAEFIEGKDNTYSFWWHDKKIVLMPSNEDEIHNASQVEGMSFLALTEEEFVKHVKEANGCTGING</sequence>
<dbReference type="EMBL" id="JAUESC010000381">
    <property type="protein sequence ID" value="KAK0588509.1"/>
    <property type="molecule type" value="Genomic_DNA"/>
</dbReference>
<organism evidence="4 5">
    <name type="scientific">Acer saccharum</name>
    <name type="common">Sugar maple</name>
    <dbReference type="NCBI Taxonomy" id="4024"/>
    <lineage>
        <taxon>Eukaryota</taxon>
        <taxon>Viridiplantae</taxon>
        <taxon>Streptophyta</taxon>
        <taxon>Embryophyta</taxon>
        <taxon>Tracheophyta</taxon>
        <taxon>Spermatophyta</taxon>
        <taxon>Magnoliopsida</taxon>
        <taxon>eudicotyledons</taxon>
        <taxon>Gunneridae</taxon>
        <taxon>Pentapetalae</taxon>
        <taxon>rosids</taxon>
        <taxon>malvids</taxon>
        <taxon>Sapindales</taxon>
        <taxon>Sapindaceae</taxon>
        <taxon>Hippocastanoideae</taxon>
        <taxon>Acereae</taxon>
        <taxon>Acer</taxon>
    </lineage>
</organism>
<reference evidence="4" key="2">
    <citation type="submission" date="2023-06" db="EMBL/GenBank/DDBJ databases">
        <authorList>
            <person name="Swenson N.G."/>
            <person name="Wegrzyn J.L."/>
            <person name="Mcevoy S.L."/>
        </authorList>
    </citation>
    <scope>NUCLEOTIDE SEQUENCE</scope>
    <source>
        <strain evidence="4">NS2018</strain>
        <tissue evidence="4">Leaf</tissue>
    </source>
</reference>
<comment type="caution">
    <text evidence="4">The sequence shown here is derived from an EMBL/GenBank/DDBJ whole genome shotgun (WGS) entry which is preliminary data.</text>
</comment>
<evidence type="ECO:0000313" key="5">
    <source>
        <dbReference type="Proteomes" id="UP001168877"/>
    </source>
</evidence>
<dbReference type="InterPro" id="IPR036875">
    <property type="entry name" value="Znf_CCHC_sf"/>
</dbReference>
<dbReference type="AlphaFoldDB" id="A0AA39SGG1"/>
<feature type="region of interest" description="Disordered" evidence="2">
    <location>
        <begin position="1"/>
        <end position="25"/>
    </location>
</feature>
<dbReference type="SMART" id="SM00343">
    <property type="entry name" value="ZnF_C2HC"/>
    <property type="match status" value="2"/>
</dbReference>
<feature type="region of interest" description="Disordered" evidence="2">
    <location>
        <begin position="69"/>
        <end position="89"/>
    </location>
</feature>
<accession>A0AA39SGG1</accession>
<dbReference type="Proteomes" id="UP001168877">
    <property type="component" value="Unassembled WGS sequence"/>
</dbReference>
<dbReference type="PANTHER" id="PTHR35046">
    <property type="entry name" value="ZINC KNUCKLE (CCHC-TYPE) FAMILY PROTEIN"/>
    <property type="match status" value="1"/>
</dbReference>
<evidence type="ECO:0000259" key="3">
    <source>
        <dbReference type="PROSITE" id="PS50158"/>
    </source>
</evidence>
<feature type="compositionally biased region" description="Polar residues" evidence="2">
    <location>
        <begin position="69"/>
        <end position="86"/>
    </location>
</feature>
<dbReference type="GO" id="GO:0003676">
    <property type="term" value="F:nucleic acid binding"/>
    <property type="evidence" value="ECO:0007669"/>
    <property type="project" value="InterPro"/>
</dbReference>
<dbReference type="GO" id="GO:0008270">
    <property type="term" value="F:zinc ion binding"/>
    <property type="evidence" value="ECO:0007669"/>
    <property type="project" value="UniProtKB-KW"/>
</dbReference>
<proteinExistence type="predicted"/>
<dbReference type="PROSITE" id="PS50158">
    <property type="entry name" value="ZF_CCHC"/>
    <property type="match status" value="1"/>
</dbReference>
<keyword evidence="1" id="KW-0862">Zinc</keyword>
<evidence type="ECO:0000256" key="2">
    <source>
        <dbReference type="SAM" id="MobiDB-lite"/>
    </source>
</evidence>
<feature type="compositionally biased region" description="Polar residues" evidence="2">
    <location>
        <begin position="10"/>
        <end position="25"/>
    </location>
</feature>
<dbReference type="InterPro" id="IPR001878">
    <property type="entry name" value="Znf_CCHC"/>
</dbReference>
<name>A0AA39SGG1_ACESA</name>
<dbReference type="PANTHER" id="PTHR35046:SF9">
    <property type="entry name" value="RNA-DIRECTED DNA POLYMERASE"/>
    <property type="match status" value="1"/>
</dbReference>
<dbReference type="Pfam" id="PF00098">
    <property type="entry name" value="zf-CCHC"/>
    <property type="match status" value="1"/>
</dbReference>
<keyword evidence="1" id="KW-0479">Metal-binding</keyword>
<reference evidence="4" key="1">
    <citation type="journal article" date="2022" name="Plant J.">
        <title>Strategies of tolerance reflected in two North American maple genomes.</title>
        <authorList>
            <person name="McEvoy S.L."/>
            <person name="Sezen U.U."/>
            <person name="Trouern-Trend A."/>
            <person name="McMahon S.M."/>
            <person name="Schaberg P.G."/>
            <person name="Yang J."/>
            <person name="Wegrzyn J.L."/>
            <person name="Swenson N.G."/>
        </authorList>
    </citation>
    <scope>NUCLEOTIDE SEQUENCE</scope>
    <source>
        <strain evidence="4">NS2018</strain>
    </source>
</reference>
<feature type="compositionally biased region" description="Low complexity" evidence="2">
    <location>
        <begin position="307"/>
        <end position="316"/>
    </location>
</feature>
<feature type="domain" description="CCHC-type" evidence="3">
    <location>
        <begin position="350"/>
        <end position="366"/>
    </location>
</feature>
<evidence type="ECO:0000313" key="4">
    <source>
        <dbReference type="EMBL" id="KAK0588509.1"/>
    </source>
</evidence>
<feature type="region of interest" description="Disordered" evidence="2">
    <location>
        <begin position="297"/>
        <end position="342"/>
    </location>
</feature>
<evidence type="ECO:0000256" key="1">
    <source>
        <dbReference type="PROSITE-ProRule" id="PRU00047"/>
    </source>
</evidence>
<dbReference type="Gene3D" id="4.10.60.10">
    <property type="entry name" value="Zinc finger, CCHC-type"/>
    <property type="match status" value="1"/>
</dbReference>